<keyword evidence="2" id="KW-1185">Reference proteome</keyword>
<proteinExistence type="predicted"/>
<reference evidence="2" key="1">
    <citation type="journal article" date="2019" name="Int. J. Syst. Evol. Microbiol.">
        <title>The Global Catalogue of Microorganisms (GCM) 10K type strain sequencing project: providing services to taxonomists for standard genome sequencing and annotation.</title>
        <authorList>
            <consortium name="The Broad Institute Genomics Platform"/>
            <consortium name="The Broad Institute Genome Sequencing Center for Infectious Disease"/>
            <person name="Wu L."/>
            <person name="Ma J."/>
        </authorList>
    </citation>
    <scope>NUCLEOTIDE SEQUENCE [LARGE SCALE GENOMIC DNA]</scope>
    <source>
        <strain evidence="2">TISTR 1827</strain>
    </source>
</reference>
<accession>A0ABW5R427</accession>
<dbReference type="RefSeq" id="WP_379279451.1">
    <property type="nucleotide sequence ID" value="NZ_JBHUGT010000055.1"/>
</dbReference>
<name>A0ABW5R427_9BACL</name>
<evidence type="ECO:0000313" key="2">
    <source>
        <dbReference type="Proteomes" id="UP001597493"/>
    </source>
</evidence>
<gene>
    <name evidence="1" type="ORF">ACFSW5_24655</name>
</gene>
<dbReference type="Proteomes" id="UP001597493">
    <property type="component" value="Unassembled WGS sequence"/>
</dbReference>
<sequence length="67" mass="7782">MGLFNRWTALRTEGGTRAELIDRLEAHLKANGLKAKITTDGNLKRLHVLRKNEERAKELLEQFDKEH</sequence>
<organism evidence="1 2">
    <name type="scientific">Paenibacillus thailandensis</name>
    <dbReference type="NCBI Taxonomy" id="393250"/>
    <lineage>
        <taxon>Bacteria</taxon>
        <taxon>Bacillati</taxon>
        <taxon>Bacillota</taxon>
        <taxon>Bacilli</taxon>
        <taxon>Bacillales</taxon>
        <taxon>Paenibacillaceae</taxon>
        <taxon>Paenibacillus</taxon>
    </lineage>
</organism>
<dbReference type="EMBL" id="JBHUMY010000043">
    <property type="protein sequence ID" value="MFD2663434.1"/>
    <property type="molecule type" value="Genomic_DNA"/>
</dbReference>
<protein>
    <submittedName>
        <fullName evidence="1">Uncharacterized protein</fullName>
    </submittedName>
</protein>
<evidence type="ECO:0000313" key="1">
    <source>
        <dbReference type="EMBL" id="MFD2663434.1"/>
    </source>
</evidence>
<comment type="caution">
    <text evidence="1">The sequence shown here is derived from an EMBL/GenBank/DDBJ whole genome shotgun (WGS) entry which is preliminary data.</text>
</comment>